<organism evidence="2 3">
    <name type="scientific">Scleroderma citrinum Foug A</name>
    <dbReference type="NCBI Taxonomy" id="1036808"/>
    <lineage>
        <taxon>Eukaryota</taxon>
        <taxon>Fungi</taxon>
        <taxon>Dikarya</taxon>
        <taxon>Basidiomycota</taxon>
        <taxon>Agaricomycotina</taxon>
        <taxon>Agaricomycetes</taxon>
        <taxon>Agaricomycetidae</taxon>
        <taxon>Boletales</taxon>
        <taxon>Sclerodermatineae</taxon>
        <taxon>Sclerodermataceae</taxon>
        <taxon>Scleroderma</taxon>
    </lineage>
</organism>
<gene>
    <name evidence="2" type="ORF">SCLCIDRAFT_12017</name>
</gene>
<evidence type="ECO:0000313" key="3">
    <source>
        <dbReference type="Proteomes" id="UP000053989"/>
    </source>
</evidence>
<dbReference type="HOGENOM" id="CLU_1620035_0_0_1"/>
<protein>
    <recommendedName>
        <fullName evidence="4">NACHT-NTPase and P-loop NTPases N-terminal domain-containing protein</fullName>
    </recommendedName>
</protein>
<evidence type="ECO:0000256" key="1">
    <source>
        <dbReference type="SAM" id="MobiDB-lite"/>
    </source>
</evidence>
<accession>A0A0C3D6X8</accession>
<dbReference type="InParanoid" id="A0A0C3D6X8"/>
<dbReference type="OrthoDB" id="3266026at2759"/>
<reference evidence="2 3" key="1">
    <citation type="submission" date="2014-04" db="EMBL/GenBank/DDBJ databases">
        <authorList>
            <consortium name="DOE Joint Genome Institute"/>
            <person name="Kuo A."/>
            <person name="Kohler A."/>
            <person name="Nagy L.G."/>
            <person name="Floudas D."/>
            <person name="Copeland A."/>
            <person name="Barry K.W."/>
            <person name="Cichocki N."/>
            <person name="Veneault-Fourrey C."/>
            <person name="LaButti K."/>
            <person name="Lindquist E.A."/>
            <person name="Lipzen A."/>
            <person name="Lundell T."/>
            <person name="Morin E."/>
            <person name="Murat C."/>
            <person name="Sun H."/>
            <person name="Tunlid A."/>
            <person name="Henrissat B."/>
            <person name="Grigoriev I.V."/>
            <person name="Hibbett D.S."/>
            <person name="Martin F."/>
            <person name="Nordberg H.P."/>
            <person name="Cantor M.N."/>
            <person name="Hua S.X."/>
        </authorList>
    </citation>
    <scope>NUCLEOTIDE SEQUENCE [LARGE SCALE GENOMIC DNA]</scope>
    <source>
        <strain evidence="2 3">Foug A</strain>
    </source>
</reference>
<feature type="region of interest" description="Disordered" evidence="1">
    <location>
        <begin position="1"/>
        <end position="21"/>
    </location>
</feature>
<feature type="compositionally biased region" description="Basic and acidic residues" evidence="1">
    <location>
        <begin position="1"/>
        <end position="16"/>
    </location>
</feature>
<evidence type="ECO:0008006" key="4">
    <source>
        <dbReference type="Google" id="ProtNLM"/>
    </source>
</evidence>
<proteinExistence type="predicted"/>
<sequence>MPGTFEKADQPRREECSTSLRPSQQSAFVKAGSVAWKGLETALRLLERSADAFPPLKSAIGGLVACLDLTQAVVENGKEYENLANELKTMAETLAPYVSKLVESDAGDQIAHIVRSIKDEVKSIGYKQDRSVGIWIVEANGDSGDILQHYRHIESLFRQLQAST</sequence>
<dbReference type="AlphaFoldDB" id="A0A0C3D6X8"/>
<keyword evidence="3" id="KW-1185">Reference proteome</keyword>
<name>A0A0C3D6X8_9AGAM</name>
<dbReference type="EMBL" id="KN822236">
    <property type="protein sequence ID" value="KIM51846.1"/>
    <property type="molecule type" value="Genomic_DNA"/>
</dbReference>
<evidence type="ECO:0000313" key="2">
    <source>
        <dbReference type="EMBL" id="KIM51846.1"/>
    </source>
</evidence>
<dbReference type="STRING" id="1036808.A0A0C3D6X8"/>
<reference evidence="3" key="2">
    <citation type="submission" date="2015-01" db="EMBL/GenBank/DDBJ databases">
        <title>Evolutionary Origins and Diversification of the Mycorrhizal Mutualists.</title>
        <authorList>
            <consortium name="DOE Joint Genome Institute"/>
            <consortium name="Mycorrhizal Genomics Consortium"/>
            <person name="Kohler A."/>
            <person name="Kuo A."/>
            <person name="Nagy L.G."/>
            <person name="Floudas D."/>
            <person name="Copeland A."/>
            <person name="Barry K.W."/>
            <person name="Cichocki N."/>
            <person name="Veneault-Fourrey C."/>
            <person name="LaButti K."/>
            <person name="Lindquist E.A."/>
            <person name="Lipzen A."/>
            <person name="Lundell T."/>
            <person name="Morin E."/>
            <person name="Murat C."/>
            <person name="Riley R."/>
            <person name="Ohm R."/>
            <person name="Sun H."/>
            <person name="Tunlid A."/>
            <person name="Henrissat B."/>
            <person name="Grigoriev I.V."/>
            <person name="Hibbett D.S."/>
            <person name="Martin F."/>
        </authorList>
    </citation>
    <scope>NUCLEOTIDE SEQUENCE [LARGE SCALE GENOMIC DNA]</scope>
    <source>
        <strain evidence="3">Foug A</strain>
    </source>
</reference>
<dbReference type="Proteomes" id="UP000053989">
    <property type="component" value="Unassembled WGS sequence"/>
</dbReference>